<organism evidence="2 3">
    <name type="scientific">Hesseltinella vesiculosa</name>
    <dbReference type="NCBI Taxonomy" id="101127"/>
    <lineage>
        <taxon>Eukaryota</taxon>
        <taxon>Fungi</taxon>
        <taxon>Fungi incertae sedis</taxon>
        <taxon>Mucoromycota</taxon>
        <taxon>Mucoromycotina</taxon>
        <taxon>Mucoromycetes</taxon>
        <taxon>Mucorales</taxon>
        <taxon>Cunninghamellaceae</taxon>
        <taxon>Hesseltinella</taxon>
    </lineage>
</organism>
<evidence type="ECO:0000313" key="2">
    <source>
        <dbReference type="EMBL" id="ORX46716.1"/>
    </source>
</evidence>
<accession>A0A1X2G6X7</accession>
<evidence type="ECO:0000313" key="3">
    <source>
        <dbReference type="Proteomes" id="UP000242146"/>
    </source>
</evidence>
<evidence type="ECO:0000256" key="1">
    <source>
        <dbReference type="SAM" id="MobiDB-lite"/>
    </source>
</evidence>
<reference evidence="2 3" key="1">
    <citation type="submission" date="2016-07" db="EMBL/GenBank/DDBJ databases">
        <title>Pervasive Adenine N6-methylation of Active Genes in Fungi.</title>
        <authorList>
            <consortium name="DOE Joint Genome Institute"/>
            <person name="Mondo S.J."/>
            <person name="Dannebaum R.O."/>
            <person name="Kuo R.C."/>
            <person name="Labutti K."/>
            <person name="Haridas S."/>
            <person name="Kuo A."/>
            <person name="Salamov A."/>
            <person name="Ahrendt S.R."/>
            <person name="Lipzen A."/>
            <person name="Sullivan W."/>
            <person name="Andreopoulos W.B."/>
            <person name="Clum A."/>
            <person name="Lindquist E."/>
            <person name="Daum C."/>
            <person name="Ramamoorthy G.K."/>
            <person name="Gryganskyi A."/>
            <person name="Culley D."/>
            <person name="Magnuson J.K."/>
            <person name="James T.Y."/>
            <person name="O'Malley M.A."/>
            <person name="Stajich J.E."/>
            <person name="Spatafora J.W."/>
            <person name="Visel A."/>
            <person name="Grigoriev I.V."/>
        </authorList>
    </citation>
    <scope>NUCLEOTIDE SEQUENCE [LARGE SCALE GENOMIC DNA]</scope>
    <source>
        <strain evidence="2 3">NRRL 3301</strain>
    </source>
</reference>
<protein>
    <submittedName>
        <fullName evidence="2">Uncharacterized protein</fullName>
    </submittedName>
</protein>
<dbReference type="Proteomes" id="UP000242146">
    <property type="component" value="Unassembled WGS sequence"/>
</dbReference>
<dbReference type="AlphaFoldDB" id="A0A1X2G6X7"/>
<keyword evidence="3" id="KW-1185">Reference proteome</keyword>
<dbReference type="EMBL" id="MCGT01000036">
    <property type="protein sequence ID" value="ORX46716.1"/>
    <property type="molecule type" value="Genomic_DNA"/>
</dbReference>
<feature type="region of interest" description="Disordered" evidence="1">
    <location>
        <begin position="334"/>
        <end position="363"/>
    </location>
</feature>
<proteinExistence type="predicted"/>
<comment type="caution">
    <text evidence="2">The sequence shown here is derived from an EMBL/GenBank/DDBJ whole genome shotgun (WGS) entry which is preliminary data.</text>
</comment>
<feature type="region of interest" description="Disordered" evidence="1">
    <location>
        <begin position="153"/>
        <end position="173"/>
    </location>
</feature>
<name>A0A1X2G6X7_9FUNG</name>
<gene>
    <name evidence="2" type="ORF">DM01DRAFT_1146521</name>
</gene>
<sequence length="363" mass="41391">MPENRKRHFPGFDELDDFVRANKKPRLYKFVTNNINHIPAWSVAHGDLDGHGLFALWKRRLCFRLASHGKFTESKKRFEDNNRYDDRWNAISLATQELAKAEAEYQLYSVKSLKDGANRAYATLSERHAQTSTSTLNYCKHPPSLEPALLDTREKEGAANSARDSASDGLHQVDRGAAAPDTNLESTEVHDLFSSKLVDSDTLSPILRTKDTTLYGTDDLEYALHKMNYKMVREKKKRRLDTAFQLYFYAAHQRMDDADLDLLAKISNLKSENMVMSLQILAAKHMLTKDNSQANDALVKLSLSRVVNLLATNLKDVYKIHFISIRMGIDSRRMQENLPNRPSLSTGSRKYQGPLSMQHAPLF</sequence>
<feature type="compositionally biased region" description="Polar residues" evidence="1">
    <location>
        <begin position="337"/>
        <end position="349"/>
    </location>
</feature>